<gene>
    <name evidence="14" type="ORF">H9L24_03080</name>
</gene>
<dbReference type="FunFam" id="1.20.140.10:FF:000004">
    <property type="entry name" value="Acyl-CoA dehydrogenase FadE25"/>
    <property type="match status" value="1"/>
</dbReference>
<dbReference type="InterPro" id="IPR009075">
    <property type="entry name" value="AcylCo_DH/oxidase_C"/>
</dbReference>
<dbReference type="InterPro" id="IPR006091">
    <property type="entry name" value="Acyl-CoA_Oxase/DH_mid-dom"/>
</dbReference>
<dbReference type="SUPFAM" id="SSF47203">
    <property type="entry name" value="Acyl-CoA dehydrogenase C-terminal domain-like"/>
    <property type="match status" value="1"/>
</dbReference>
<dbReference type="GO" id="GO:0050660">
    <property type="term" value="F:flavin adenine dinucleotide binding"/>
    <property type="evidence" value="ECO:0007669"/>
    <property type="project" value="InterPro"/>
</dbReference>
<comment type="catalytic activity">
    <reaction evidence="7">
        <text>3-sulfinopropanoyl-CoA + H2O = propanoyl-CoA + sulfite + H(+)</text>
        <dbReference type="Rhea" id="RHEA:41624"/>
        <dbReference type="ChEBI" id="CHEBI:15377"/>
        <dbReference type="ChEBI" id="CHEBI:15378"/>
        <dbReference type="ChEBI" id="CHEBI:17359"/>
        <dbReference type="ChEBI" id="CHEBI:57392"/>
        <dbReference type="ChEBI" id="CHEBI:78349"/>
        <dbReference type="EC" id="3.13.1.4"/>
    </reaction>
    <physiologicalReaction direction="left-to-right" evidence="7">
        <dbReference type="Rhea" id="RHEA:41625"/>
    </physiologicalReaction>
</comment>
<name>A0A7H0HHE1_9BURK</name>
<evidence type="ECO:0000256" key="1">
    <source>
        <dbReference type="ARBA" id="ARBA00001974"/>
    </source>
</evidence>
<dbReference type="InterPro" id="IPR037069">
    <property type="entry name" value="AcylCoA_DH/ox_N_sf"/>
</dbReference>
<dbReference type="Proteomes" id="UP000516057">
    <property type="component" value="Chromosome"/>
</dbReference>
<dbReference type="FunFam" id="2.40.110.10:FF:000002">
    <property type="entry name" value="Acyl-CoA dehydrogenase fadE12"/>
    <property type="match status" value="1"/>
</dbReference>
<dbReference type="PROSITE" id="PS00073">
    <property type="entry name" value="ACYL_COA_DH_2"/>
    <property type="match status" value="1"/>
</dbReference>
<keyword evidence="3" id="KW-0285">Flavoprotein</keyword>
<evidence type="ECO:0000256" key="8">
    <source>
        <dbReference type="ARBA" id="ARBA00066461"/>
    </source>
</evidence>
<organism evidence="14 15">
    <name type="scientific">Paenacidovorax monticola</name>
    <dbReference type="NCBI Taxonomy" id="1926868"/>
    <lineage>
        <taxon>Bacteria</taxon>
        <taxon>Pseudomonadati</taxon>
        <taxon>Pseudomonadota</taxon>
        <taxon>Betaproteobacteria</taxon>
        <taxon>Burkholderiales</taxon>
        <taxon>Comamonadaceae</taxon>
        <taxon>Paenacidovorax</taxon>
    </lineage>
</organism>
<dbReference type="GO" id="GO:0016787">
    <property type="term" value="F:hydrolase activity"/>
    <property type="evidence" value="ECO:0007669"/>
    <property type="project" value="UniProtKB-KW"/>
</dbReference>
<feature type="domain" description="Acyl-CoA dehydrogenase/oxidase N-terminal" evidence="13">
    <location>
        <begin position="12"/>
        <end position="121"/>
    </location>
</feature>
<evidence type="ECO:0000256" key="5">
    <source>
        <dbReference type="ARBA" id="ARBA00022827"/>
    </source>
</evidence>
<evidence type="ECO:0000259" key="12">
    <source>
        <dbReference type="Pfam" id="PF02770"/>
    </source>
</evidence>
<dbReference type="InterPro" id="IPR009100">
    <property type="entry name" value="AcylCoA_DH/oxidase_NM_dom_sf"/>
</dbReference>
<evidence type="ECO:0000256" key="7">
    <source>
        <dbReference type="ARBA" id="ARBA00052938"/>
    </source>
</evidence>
<dbReference type="PIRSF" id="PIRSF016578">
    <property type="entry name" value="HsaA"/>
    <property type="match status" value="1"/>
</dbReference>
<reference evidence="14 15" key="1">
    <citation type="submission" date="2020-08" db="EMBL/GenBank/DDBJ databases">
        <title>Genome sequence of Acidovorax monticola KACC 19171T.</title>
        <authorList>
            <person name="Hyun D.-W."/>
            <person name="Bae J.-W."/>
        </authorList>
    </citation>
    <scope>NUCLEOTIDE SEQUENCE [LARGE SCALE GENOMIC DNA]</scope>
    <source>
        <strain evidence="14 15">KACC 19171</strain>
    </source>
</reference>
<protein>
    <recommendedName>
        <fullName evidence="9">3-sulfinopropanoyl-CoA desulfinase</fullName>
        <ecNumber evidence="8">3.13.1.4</ecNumber>
    </recommendedName>
    <alternativeName>
        <fullName evidence="10">3-sulfinopropionyl coenzyme A desulfinase</fullName>
    </alternativeName>
</protein>
<dbReference type="GO" id="GO:0003995">
    <property type="term" value="F:acyl-CoA dehydrogenase activity"/>
    <property type="evidence" value="ECO:0007669"/>
    <property type="project" value="InterPro"/>
</dbReference>
<dbReference type="EMBL" id="CP060790">
    <property type="protein sequence ID" value="QNP59957.1"/>
    <property type="molecule type" value="Genomic_DNA"/>
</dbReference>
<dbReference type="Gene3D" id="1.10.540.10">
    <property type="entry name" value="Acyl-CoA dehydrogenase/oxidase, N-terminal domain"/>
    <property type="match status" value="1"/>
</dbReference>
<comment type="cofactor">
    <cofactor evidence="1">
        <name>FAD</name>
        <dbReference type="ChEBI" id="CHEBI:57692"/>
    </cofactor>
</comment>
<evidence type="ECO:0000256" key="2">
    <source>
        <dbReference type="ARBA" id="ARBA00009347"/>
    </source>
</evidence>
<evidence type="ECO:0000256" key="3">
    <source>
        <dbReference type="ARBA" id="ARBA00022630"/>
    </source>
</evidence>
<dbReference type="InterPro" id="IPR046373">
    <property type="entry name" value="Acyl-CoA_Oxase/DH_mid-dom_sf"/>
</dbReference>
<comment type="similarity">
    <text evidence="2">Belongs to the acyl-CoA dehydrogenase family.</text>
</comment>
<keyword evidence="15" id="KW-1185">Reference proteome</keyword>
<evidence type="ECO:0000256" key="10">
    <source>
        <dbReference type="ARBA" id="ARBA00075603"/>
    </source>
</evidence>
<evidence type="ECO:0000313" key="14">
    <source>
        <dbReference type="EMBL" id="QNP59957.1"/>
    </source>
</evidence>
<dbReference type="PANTHER" id="PTHR43884">
    <property type="entry name" value="ACYL-COA DEHYDROGENASE"/>
    <property type="match status" value="1"/>
</dbReference>
<dbReference type="Gene3D" id="1.20.140.10">
    <property type="entry name" value="Butyryl-CoA Dehydrogenase, subunit A, domain 3"/>
    <property type="match status" value="1"/>
</dbReference>
<dbReference type="Pfam" id="PF02771">
    <property type="entry name" value="Acyl-CoA_dh_N"/>
    <property type="match status" value="1"/>
</dbReference>
<evidence type="ECO:0000259" key="11">
    <source>
        <dbReference type="Pfam" id="PF00441"/>
    </source>
</evidence>
<keyword evidence="5" id="KW-0274">FAD</keyword>
<accession>A0A7H0HHE1</accession>
<dbReference type="Pfam" id="PF00441">
    <property type="entry name" value="Acyl-CoA_dh_1"/>
    <property type="match status" value="1"/>
</dbReference>
<dbReference type="RefSeq" id="WP_187736938.1">
    <property type="nucleotide sequence ID" value="NZ_CP060790.1"/>
</dbReference>
<proteinExistence type="inferred from homology"/>
<evidence type="ECO:0000256" key="9">
    <source>
        <dbReference type="ARBA" id="ARBA00068311"/>
    </source>
</evidence>
<evidence type="ECO:0000259" key="13">
    <source>
        <dbReference type="Pfam" id="PF02771"/>
    </source>
</evidence>
<evidence type="ECO:0000256" key="6">
    <source>
        <dbReference type="ARBA" id="ARBA00023002"/>
    </source>
</evidence>
<keyword evidence="4" id="KW-0378">Hydrolase</keyword>
<dbReference type="AlphaFoldDB" id="A0A7H0HHE1"/>
<dbReference type="EC" id="3.13.1.4" evidence="8"/>
<dbReference type="SUPFAM" id="SSF56645">
    <property type="entry name" value="Acyl-CoA dehydrogenase NM domain-like"/>
    <property type="match status" value="1"/>
</dbReference>
<dbReference type="KEGG" id="amon:H9L24_03080"/>
<sequence length="386" mass="41007">MNPMNRLGVGPDDQAVADAVARFATETLAPRAREIDEHALSTTCHVPQLAELGVMGMNLPEHLGGAGVTPTAMLLSLVEISRACAATSSMIGAHYLGTDAVLIGGSPEQHAQWLPRAASGEWLAGFALTEPRGGSHPADLRTRAVREGAGEGAHYRIDGVKHFISNAKEAQFLVVFAKTDPDAGARGVSAFVVETGSPGISISSPEKLMGIQGAHAFEVAFDGVRVPAANRLGPEGSGFKTAMKVLDNSRLDVAATALGIAEAALADATRWMRERQIGGEPIATKQGLQWMLADMKLRLDASWGLTLQALALRQAGQPFTLQSAMAKLHASEMVGFVADAALQIHGGYGYTREMPLERYVRDARILRIYEGSSEVQRNIIARLQLG</sequence>
<dbReference type="InterPro" id="IPR013786">
    <property type="entry name" value="AcylCoA_DH/ox_N"/>
</dbReference>
<keyword evidence="6" id="KW-0560">Oxidoreductase</keyword>
<feature type="domain" description="Acyl-CoA dehydrogenase/oxidase C-terminal" evidence="11">
    <location>
        <begin position="236"/>
        <end position="382"/>
    </location>
</feature>
<dbReference type="PANTHER" id="PTHR43884:SF12">
    <property type="entry name" value="ISOVALERYL-COA DEHYDROGENASE, MITOCHONDRIAL-RELATED"/>
    <property type="match status" value="1"/>
</dbReference>
<evidence type="ECO:0000256" key="4">
    <source>
        <dbReference type="ARBA" id="ARBA00022801"/>
    </source>
</evidence>
<dbReference type="Pfam" id="PF02770">
    <property type="entry name" value="Acyl-CoA_dh_M"/>
    <property type="match status" value="1"/>
</dbReference>
<dbReference type="InterPro" id="IPR036250">
    <property type="entry name" value="AcylCo_DH-like_C"/>
</dbReference>
<dbReference type="InterPro" id="IPR006089">
    <property type="entry name" value="Acyl-CoA_DH_CS"/>
</dbReference>
<evidence type="ECO:0000313" key="15">
    <source>
        <dbReference type="Proteomes" id="UP000516057"/>
    </source>
</evidence>
<feature type="domain" description="Acyl-CoA oxidase/dehydrogenase middle" evidence="12">
    <location>
        <begin position="125"/>
        <end position="224"/>
    </location>
</feature>
<dbReference type="Gene3D" id="2.40.110.10">
    <property type="entry name" value="Butyryl-CoA Dehydrogenase, subunit A, domain 2"/>
    <property type="match status" value="1"/>
</dbReference>